<dbReference type="Gene3D" id="3.40.50.720">
    <property type="entry name" value="NAD(P)-binding Rossmann-like Domain"/>
    <property type="match status" value="1"/>
</dbReference>
<dbReference type="PANTHER" id="PTHR12126">
    <property type="entry name" value="NADH-UBIQUINONE OXIDOREDUCTASE 39 KDA SUBUNIT-RELATED"/>
    <property type="match status" value="1"/>
</dbReference>
<comment type="caution">
    <text evidence="17">The sequence shown here is derived from an EMBL/GenBank/DDBJ whole genome shotgun (WGS) entry which is preliminary data.</text>
</comment>
<comment type="subunit">
    <text evidence="15">Complex I is composed of 45 different subunits. This a component of the hydrophobic protein fraction. Interacts with BLOC1S1. Interacts with SLC2A4. Interacts with CLOCK. Interacts with RAB5IF.</text>
</comment>
<keyword evidence="3" id="KW-0813">Transport</keyword>
<dbReference type="AlphaFoldDB" id="A0A553MN04"/>
<keyword evidence="7" id="KW-0809">Transit peptide</keyword>
<evidence type="ECO:0000256" key="10">
    <source>
        <dbReference type="ARBA" id="ARBA00023128"/>
    </source>
</evidence>
<dbReference type="GO" id="GO:0005759">
    <property type="term" value="C:mitochondrial matrix"/>
    <property type="evidence" value="ECO:0007669"/>
    <property type="project" value="UniProtKB-SubCell"/>
</dbReference>
<keyword evidence="4" id="KW-0285">Flavoprotein</keyword>
<evidence type="ECO:0000256" key="1">
    <source>
        <dbReference type="ARBA" id="ARBA00001974"/>
    </source>
</evidence>
<proteinExistence type="inferred from homology"/>
<organism evidence="17 18">
    <name type="scientific">Danionella cerebrum</name>
    <dbReference type="NCBI Taxonomy" id="2873325"/>
    <lineage>
        <taxon>Eukaryota</taxon>
        <taxon>Metazoa</taxon>
        <taxon>Chordata</taxon>
        <taxon>Craniata</taxon>
        <taxon>Vertebrata</taxon>
        <taxon>Euteleostomi</taxon>
        <taxon>Actinopterygii</taxon>
        <taxon>Neopterygii</taxon>
        <taxon>Teleostei</taxon>
        <taxon>Ostariophysi</taxon>
        <taxon>Cypriniformes</taxon>
        <taxon>Danionidae</taxon>
        <taxon>Danioninae</taxon>
        <taxon>Danionella</taxon>
    </lineage>
</organism>
<dbReference type="PANTHER" id="PTHR12126:SF11">
    <property type="entry name" value="NADH DEHYDROGENASE [UBIQUINONE] 1 ALPHA SUBCOMPLEX SUBUNIT 9, MITOCHONDRIAL"/>
    <property type="match status" value="1"/>
</dbReference>
<protein>
    <recommendedName>
        <fullName evidence="12">NADH dehydrogenase [ubiquinone] 1 alpha subcomplex subunit 9, mitochondrial</fullName>
    </recommendedName>
    <alternativeName>
        <fullName evidence="14">Complex I-39kD</fullName>
    </alternativeName>
    <alternativeName>
        <fullName evidence="13">NADH-ubiquinone oxidoreductase 39 kDa subunit</fullName>
    </alternativeName>
</protein>
<evidence type="ECO:0000313" key="18">
    <source>
        <dbReference type="Proteomes" id="UP000316079"/>
    </source>
</evidence>
<evidence type="ECO:0000256" key="9">
    <source>
        <dbReference type="ARBA" id="ARBA00022990"/>
    </source>
</evidence>
<dbReference type="EMBL" id="SRMA01027343">
    <property type="protein sequence ID" value="TRY54563.1"/>
    <property type="molecule type" value="Genomic_DNA"/>
</dbReference>
<comment type="similarity">
    <text evidence="11">Belongs to the complex I NDUFA9 subunit family.</text>
</comment>
<keyword evidence="8" id="KW-0249">Electron transport</keyword>
<gene>
    <name evidence="17" type="ORF">DNTS_033419</name>
</gene>
<dbReference type="Proteomes" id="UP000316079">
    <property type="component" value="Unassembled WGS sequence"/>
</dbReference>
<accession>A0A553MN04</accession>
<reference evidence="17 18" key="1">
    <citation type="journal article" date="2019" name="Sci. Data">
        <title>Hybrid genome assembly and annotation of Danionella translucida.</title>
        <authorList>
            <person name="Kadobianskyi M."/>
            <person name="Schulze L."/>
            <person name="Schuelke M."/>
            <person name="Judkewitz B."/>
        </authorList>
    </citation>
    <scope>NUCLEOTIDE SEQUENCE [LARGE SCALE GENOMIC DNA]</scope>
    <source>
        <strain evidence="17 18">Bolton</strain>
    </source>
</reference>
<dbReference type="CDD" id="cd05271">
    <property type="entry name" value="NDUFA9_like_SDR_a"/>
    <property type="match status" value="1"/>
</dbReference>
<dbReference type="InterPro" id="IPR001509">
    <property type="entry name" value="Epimerase_deHydtase"/>
</dbReference>
<comment type="cofactor">
    <cofactor evidence="1">
        <name>FAD</name>
        <dbReference type="ChEBI" id="CHEBI:57692"/>
    </cofactor>
</comment>
<dbReference type="Pfam" id="PF01370">
    <property type="entry name" value="Epimerase"/>
    <property type="match status" value="1"/>
</dbReference>
<keyword evidence="6" id="KW-0274">FAD</keyword>
<evidence type="ECO:0000256" key="7">
    <source>
        <dbReference type="ARBA" id="ARBA00022946"/>
    </source>
</evidence>
<feature type="domain" description="NAD-dependent epimerase/dehydratase" evidence="16">
    <location>
        <begin position="59"/>
        <end position="265"/>
    </location>
</feature>
<evidence type="ECO:0000256" key="4">
    <source>
        <dbReference type="ARBA" id="ARBA00022630"/>
    </source>
</evidence>
<evidence type="ECO:0000256" key="15">
    <source>
        <dbReference type="ARBA" id="ARBA00046455"/>
    </source>
</evidence>
<evidence type="ECO:0000256" key="13">
    <source>
        <dbReference type="ARBA" id="ARBA00042000"/>
    </source>
</evidence>
<dbReference type="InterPro" id="IPR036291">
    <property type="entry name" value="NAD(P)-bd_dom_sf"/>
</dbReference>
<sequence length="377" mass="42540">MAAVSLVCRPAGVLPKLSGTSWQVLLAAGPVTVQQRKIHHAVIPKGKGGRSSVSGISATVFGATGYLGRYVVNRLGRIGTQVVIPHRCDEYDTMHLRLMGDLGQMIFLEWDPKDPESTRRAVAHSNVVINLVGKEWETNNCKFDDLFVKIPKEIAKATREAGIKKLIHMSHLNADFSSPSKYLRQKAVGEIEVREEFPDAIIMKPSEMFGRGDDFVTHFAKMRTFGLPIIKGGRDTIKQPVYVIDVAQAIINAIHDPETNGKTYVLVGPNRYLLGDFVRYIFLVAHRPLVMYSLPRPLLLLLARFFEWNPFRPWTTRDKVIRFHTTDKKFPDLPGLEDLGITPTPFEQKAIEMLRYLRRFKYHAASVDNTACKTTDL</sequence>
<evidence type="ECO:0000256" key="14">
    <source>
        <dbReference type="ARBA" id="ARBA00043145"/>
    </source>
</evidence>
<keyword evidence="18" id="KW-1185">Reference proteome</keyword>
<dbReference type="STRING" id="623744.A0A553MN04"/>
<keyword evidence="5" id="KW-0679">Respiratory chain</keyword>
<evidence type="ECO:0000256" key="11">
    <source>
        <dbReference type="ARBA" id="ARBA00038501"/>
    </source>
</evidence>
<keyword evidence="9" id="KW-0007">Acetylation</keyword>
<evidence type="ECO:0000256" key="5">
    <source>
        <dbReference type="ARBA" id="ARBA00022660"/>
    </source>
</evidence>
<keyword evidence="10" id="KW-0496">Mitochondrion</keyword>
<dbReference type="InterPro" id="IPR051207">
    <property type="entry name" value="ComplexI_NDUFA9_subunit"/>
</dbReference>
<evidence type="ECO:0000313" key="17">
    <source>
        <dbReference type="EMBL" id="TRY54563.1"/>
    </source>
</evidence>
<dbReference type="FunFam" id="3.40.50.720:FF:000246">
    <property type="entry name" value="NADH dehydrogenase [ubiquinone] 1 alpha subcomplex subunit 9, mitochondrial"/>
    <property type="match status" value="1"/>
</dbReference>
<evidence type="ECO:0000256" key="3">
    <source>
        <dbReference type="ARBA" id="ARBA00022448"/>
    </source>
</evidence>
<evidence type="ECO:0000256" key="2">
    <source>
        <dbReference type="ARBA" id="ARBA00004305"/>
    </source>
</evidence>
<evidence type="ECO:0000259" key="16">
    <source>
        <dbReference type="Pfam" id="PF01370"/>
    </source>
</evidence>
<evidence type="ECO:0000256" key="6">
    <source>
        <dbReference type="ARBA" id="ARBA00022827"/>
    </source>
</evidence>
<name>A0A553MN04_9TELE</name>
<dbReference type="SUPFAM" id="SSF51735">
    <property type="entry name" value="NAD(P)-binding Rossmann-fold domains"/>
    <property type="match status" value="1"/>
</dbReference>
<evidence type="ECO:0000256" key="8">
    <source>
        <dbReference type="ARBA" id="ARBA00022982"/>
    </source>
</evidence>
<evidence type="ECO:0000256" key="12">
    <source>
        <dbReference type="ARBA" id="ARBA00040720"/>
    </source>
</evidence>
<dbReference type="OrthoDB" id="275457at2759"/>
<dbReference type="GO" id="GO:0044877">
    <property type="term" value="F:protein-containing complex binding"/>
    <property type="evidence" value="ECO:0007669"/>
    <property type="project" value="TreeGrafter"/>
</dbReference>
<comment type="subcellular location">
    <subcellularLocation>
        <location evidence="2">Mitochondrion matrix</location>
    </subcellularLocation>
</comment>